<accession>A0A4U5P0B0</accession>
<gene>
    <name evidence="1" type="ORF">L596_013490</name>
</gene>
<protein>
    <recommendedName>
        <fullName evidence="3">PH domain-containing protein</fullName>
    </recommendedName>
</protein>
<comment type="caution">
    <text evidence="1">The sequence shown here is derived from an EMBL/GenBank/DDBJ whole genome shotgun (WGS) entry which is preliminary data.</text>
</comment>
<sequence length="164" mass="18208">MCNSKNPIDSVSLNELVPYICVGYLSNNIIEIRPNLPANVSIDNLVGIKANAHPAQTHVHWFLFSCKQELDDWFKDITKTIEESVEGSVDKNEIIAYGSAYKNSMFCAKASMKKRFSLKRKPPVEKIEVDEDGELYISRAGEKASCDSGIAGVMEECENAVKSS</sequence>
<keyword evidence="2" id="KW-1185">Reference proteome</keyword>
<reference evidence="1 2" key="2">
    <citation type="journal article" date="2019" name="G3 (Bethesda)">
        <title>Hybrid Assembly of the Genome of the Entomopathogenic Nematode Steinernema carpocapsae Identifies the X-Chromosome.</title>
        <authorList>
            <person name="Serra L."/>
            <person name="Macchietto M."/>
            <person name="Macias-Munoz A."/>
            <person name="McGill C.J."/>
            <person name="Rodriguez I.M."/>
            <person name="Rodriguez B."/>
            <person name="Murad R."/>
            <person name="Mortazavi A."/>
        </authorList>
    </citation>
    <scope>NUCLEOTIDE SEQUENCE [LARGE SCALE GENOMIC DNA]</scope>
    <source>
        <strain evidence="1 2">ALL</strain>
    </source>
</reference>
<evidence type="ECO:0000313" key="2">
    <source>
        <dbReference type="Proteomes" id="UP000298663"/>
    </source>
</evidence>
<dbReference type="Proteomes" id="UP000298663">
    <property type="component" value="Unassembled WGS sequence"/>
</dbReference>
<evidence type="ECO:0000313" key="1">
    <source>
        <dbReference type="EMBL" id="TKR89377.1"/>
    </source>
</evidence>
<name>A0A4U5P0B0_STECR</name>
<evidence type="ECO:0008006" key="3">
    <source>
        <dbReference type="Google" id="ProtNLM"/>
    </source>
</evidence>
<dbReference type="EMBL" id="AZBU02000003">
    <property type="protein sequence ID" value="TKR89377.1"/>
    <property type="molecule type" value="Genomic_DNA"/>
</dbReference>
<reference evidence="1 2" key="1">
    <citation type="journal article" date="2015" name="Genome Biol.">
        <title>Comparative genomics of Steinernema reveals deeply conserved gene regulatory networks.</title>
        <authorList>
            <person name="Dillman A.R."/>
            <person name="Macchietto M."/>
            <person name="Porter C.F."/>
            <person name="Rogers A."/>
            <person name="Williams B."/>
            <person name="Antoshechkin I."/>
            <person name="Lee M.M."/>
            <person name="Goodwin Z."/>
            <person name="Lu X."/>
            <person name="Lewis E.E."/>
            <person name="Goodrich-Blair H."/>
            <person name="Stock S.P."/>
            <person name="Adams B.J."/>
            <person name="Sternberg P.W."/>
            <person name="Mortazavi A."/>
        </authorList>
    </citation>
    <scope>NUCLEOTIDE SEQUENCE [LARGE SCALE GENOMIC DNA]</scope>
    <source>
        <strain evidence="1 2">ALL</strain>
    </source>
</reference>
<proteinExistence type="predicted"/>
<dbReference type="AlphaFoldDB" id="A0A4U5P0B0"/>
<dbReference type="OrthoDB" id="5914923at2759"/>
<organism evidence="1 2">
    <name type="scientific">Steinernema carpocapsae</name>
    <name type="common">Entomopathogenic nematode</name>
    <dbReference type="NCBI Taxonomy" id="34508"/>
    <lineage>
        <taxon>Eukaryota</taxon>
        <taxon>Metazoa</taxon>
        <taxon>Ecdysozoa</taxon>
        <taxon>Nematoda</taxon>
        <taxon>Chromadorea</taxon>
        <taxon>Rhabditida</taxon>
        <taxon>Tylenchina</taxon>
        <taxon>Panagrolaimomorpha</taxon>
        <taxon>Strongyloidoidea</taxon>
        <taxon>Steinernematidae</taxon>
        <taxon>Steinernema</taxon>
    </lineage>
</organism>